<sequence>MTSTDWYVGVIIPPPSLKLSQNGPCRFCFSADATDSFVSNRFDPASILRKAKEESEVWFALNYPEAIPPPSRPVSGPDRQGWKAPIVDFLKCNVAASWSESSGIGGASWVIRDSRGRVMKHSRRSFSFVYTREIAELWALHWAIENMVSMGHDKIVFESSCLQARACILKQDTNRGPLELVGMIFDLLQRLQHWSLEHVVPTRNIVAQKIAISVTAERRYQSYITTGGPAWLKDLIDLEANDGCLLH</sequence>
<dbReference type="SUPFAM" id="SSF53098">
    <property type="entry name" value="Ribonuclease H-like"/>
    <property type="match status" value="1"/>
</dbReference>
<gene>
    <name evidence="2" type="ORF">F2Q70_00011191</name>
</gene>
<reference evidence="2" key="1">
    <citation type="submission" date="2019-12" db="EMBL/GenBank/DDBJ databases">
        <title>Genome sequencing and annotation of Brassica cretica.</title>
        <authorList>
            <person name="Studholme D.J."/>
            <person name="Sarris P.F."/>
        </authorList>
    </citation>
    <scope>NUCLEOTIDE SEQUENCE</scope>
    <source>
        <strain evidence="2">PFS-102/07</strain>
        <tissue evidence="2">Leaf</tissue>
    </source>
</reference>
<dbReference type="PANTHER" id="PTHR47074:SF49">
    <property type="entry name" value="POLYNUCLEOTIDYL TRANSFERASE, RIBONUCLEASE H-LIKE SUPERFAMILY PROTEIN"/>
    <property type="match status" value="1"/>
</dbReference>
<organism evidence="2">
    <name type="scientific">Brassica cretica</name>
    <name type="common">Mustard</name>
    <dbReference type="NCBI Taxonomy" id="69181"/>
    <lineage>
        <taxon>Eukaryota</taxon>
        <taxon>Viridiplantae</taxon>
        <taxon>Streptophyta</taxon>
        <taxon>Embryophyta</taxon>
        <taxon>Tracheophyta</taxon>
        <taxon>Spermatophyta</taxon>
        <taxon>Magnoliopsida</taxon>
        <taxon>eudicotyledons</taxon>
        <taxon>Gunneridae</taxon>
        <taxon>Pentapetalae</taxon>
        <taxon>rosids</taxon>
        <taxon>malvids</taxon>
        <taxon>Brassicales</taxon>
        <taxon>Brassicaceae</taxon>
        <taxon>Brassiceae</taxon>
        <taxon>Brassica</taxon>
    </lineage>
</organism>
<dbReference type="CDD" id="cd06222">
    <property type="entry name" value="RNase_H_like"/>
    <property type="match status" value="1"/>
</dbReference>
<dbReference type="InterPro" id="IPR036397">
    <property type="entry name" value="RNaseH_sf"/>
</dbReference>
<dbReference type="GO" id="GO:0004523">
    <property type="term" value="F:RNA-DNA hybrid ribonuclease activity"/>
    <property type="evidence" value="ECO:0007669"/>
    <property type="project" value="InterPro"/>
</dbReference>
<dbReference type="Gene3D" id="3.30.420.10">
    <property type="entry name" value="Ribonuclease H-like superfamily/Ribonuclease H"/>
    <property type="match status" value="1"/>
</dbReference>
<dbReference type="InterPro" id="IPR002156">
    <property type="entry name" value="RNaseH_domain"/>
</dbReference>
<accession>A0A8S9M7Q3</accession>
<feature type="domain" description="RNase H type-1" evidence="1">
    <location>
        <begin position="93"/>
        <end position="211"/>
    </location>
</feature>
<dbReference type="InterPro" id="IPR052929">
    <property type="entry name" value="RNase_H-like_EbsB-rel"/>
</dbReference>
<dbReference type="AlphaFoldDB" id="A0A8S9M7Q3"/>
<protein>
    <recommendedName>
        <fullName evidence="1">RNase H type-1 domain-containing protein</fullName>
    </recommendedName>
</protein>
<dbReference type="InterPro" id="IPR012337">
    <property type="entry name" value="RNaseH-like_sf"/>
</dbReference>
<name>A0A8S9M7Q3_BRACR</name>
<dbReference type="InterPro" id="IPR044730">
    <property type="entry name" value="RNase_H-like_dom_plant"/>
</dbReference>
<proteinExistence type="predicted"/>
<evidence type="ECO:0000313" key="2">
    <source>
        <dbReference type="EMBL" id="KAF2613216.1"/>
    </source>
</evidence>
<dbReference type="PANTHER" id="PTHR47074">
    <property type="entry name" value="BNAC02G40300D PROTEIN"/>
    <property type="match status" value="1"/>
</dbReference>
<dbReference type="GO" id="GO:0003676">
    <property type="term" value="F:nucleic acid binding"/>
    <property type="evidence" value="ECO:0007669"/>
    <property type="project" value="InterPro"/>
</dbReference>
<comment type="caution">
    <text evidence="2">The sequence shown here is derived from an EMBL/GenBank/DDBJ whole genome shotgun (WGS) entry which is preliminary data.</text>
</comment>
<dbReference type="EMBL" id="QGKY02000089">
    <property type="protein sequence ID" value="KAF2613216.1"/>
    <property type="molecule type" value="Genomic_DNA"/>
</dbReference>
<dbReference type="Pfam" id="PF13456">
    <property type="entry name" value="RVT_3"/>
    <property type="match status" value="1"/>
</dbReference>
<evidence type="ECO:0000259" key="1">
    <source>
        <dbReference type="Pfam" id="PF13456"/>
    </source>
</evidence>